<feature type="compositionally biased region" description="Polar residues" evidence="1">
    <location>
        <begin position="35"/>
        <end position="50"/>
    </location>
</feature>
<dbReference type="EMBL" id="JARQWQ010000028">
    <property type="protein sequence ID" value="KAK2562529.1"/>
    <property type="molecule type" value="Genomic_DNA"/>
</dbReference>
<proteinExistence type="predicted"/>
<protein>
    <submittedName>
        <fullName evidence="2">Uncharacterized protein</fullName>
    </submittedName>
</protein>
<dbReference type="Proteomes" id="UP001249851">
    <property type="component" value="Unassembled WGS sequence"/>
</dbReference>
<keyword evidence="3" id="KW-1185">Reference proteome</keyword>
<feature type="compositionally biased region" description="Acidic residues" evidence="1">
    <location>
        <begin position="51"/>
        <end position="65"/>
    </location>
</feature>
<organism evidence="2 3">
    <name type="scientific">Acropora cervicornis</name>
    <name type="common">Staghorn coral</name>
    <dbReference type="NCBI Taxonomy" id="6130"/>
    <lineage>
        <taxon>Eukaryota</taxon>
        <taxon>Metazoa</taxon>
        <taxon>Cnidaria</taxon>
        <taxon>Anthozoa</taxon>
        <taxon>Hexacorallia</taxon>
        <taxon>Scleractinia</taxon>
        <taxon>Astrocoeniina</taxon>
        <taxon>Acroporidae</taxon>
        <taxon>Acropora</taxon>
    </lineage>
</organism>
<accession>A0AAD9QJL8</accession>
<evidence type="ECO:0000256" key="1">
    <source>
        <dbReference type="SAM" id="MobiDB-lite"/>
    </source>
</evidence>
<dbReference type="AlphaFoldDB" id="A0AAD9QJL8"/>
<sequence>MSLKVARKYKGLEEIEETLNPKVQEGPQDDPGHASSVQPSTSNSNINQPADESDTSPSSDDEDPDYAVQQEYFTDQRPKTKRHKWLVAFYKYLMTPSAGFHKDRNGLQHASQIQTEMTSKFWLRKEEEGNKVWLDWVVPNLKTKAIGTLKSSLGSLQKFLEFLSKKGTRAGVPGLPTPMKDAYDDLSKELKGWRRTITKRTSKDTWQKYLNECDNLLTSSKVDMIMSSDPAIKGRQAFTAAHAGDDLTLMQYCAARDLPIMLCTKAVGSRPGALKNATLQSFTSARWDQDKKHKIMLVTAHKREEDGPAPLALDEETAFIIEVFLDKRPAPSEKEQDESSEDSRPLTVQEHAAIEDEFETPIKNNQELTKTQLMAKMSDNPVLKQCLQSPSLIKKSVGTSSREEWSSDETARIEEALQPYNDCPCNAEITELFNTTPELRLIFTNNSFNRIKNKVLLENRIDENPCPALPKPTVSSESLLQQLVQYVADNGFSAPCGLFPVGLSLWFLSERTMIYKGGTTASADELTEKPKFHFTIWLTFFTKKPGW</sequence>
<name>A0AAD9QJL8_ACRCE</name>
<evidence type="ECO:0000313" key="2">
    <source>
        <dbReference type="EMBL" id="KAK2562529.1"/>
    </source>
</evidence>
<evidence type="ECO:0000313" key="3">
    <source>
        <dbReference type="Proteomes" id="UP001249851"/>
    </source>
</evidence>
<feature type="region of interest" description="Disordered" evidence="1">
    <location>
        <begin position="1"/>
        <end position="65"/>
    </location>
</feature>
<comment type="caution">
    <text evidence="2">The sequence shown here is derived from an EMBL/GenBank/DDBJ whole genome shotgun (WGS) entry which is preliminary data.</text>
</comment>
<gene>
    <name evidence="2" type="ORF">P5673_014205</name>
</gene>
<reference evidence="2" key="1">
    <citation type="journal article" date="2023" name="G3 (Bethesda)">
        <title>Whole genome assembly and annotation of the endangered Caribbean coral Acropora cervicornis.</title>
        <authorList>
            <person name="Selwyn J.D."/>
            <person name="Vollmer S.V."/>
        </authorList>
    </citation>
    <scope>NUCLEOTIDE SEQUENCE</scope>
    <source>
        <strain evidence="2">K2</strain>
    </source>
</reference>
<reference evidence="2" key="2">
    <citation type="journal article" date="2023" name="Science">
        <title>Genomic signatures of disease resistance in endangered staghorn corals.</title>
        <authorList>
            <person name="Vollmer S.V."/>
            <person name="Selwyn J.D."/>
            <person name="Despard B.A."/>
            <person name="Roesel C.L."/>
        </authorList>
    </citation>
    <scope>NUCLEOTIDE SEQUENCE</scope>
    <source>
        <strain evidence="2">K2</strain>
    </source>
</reference>